<dbReference type="InterPro" id="IPR032675">
    <property type="entry name" value="LRR_dom_sf"/>
</dbReference>
<comment type="similarity">
    <text evidence="1">Belongs to the disease resistance NB-LRR family.</text>
</comment>
<keyword evidence="3" id="KW-0611">Plant defense</keyword>
<dbReference type="Pfam" id="PF00931">
    <property type="entry name" value="NB-ARC"/>
    <property type="match status" value="1"/>
</dbReference>
<dbReference type="Gene3D" id="1.10.8.430">
    <property type="entry name" value="Helical domain of apoptotic protease-activating factors"/>
    <property type="match status" value="1"/>
</dbReference>
<dbReference type="Proteomes" id="UP000652761">
    <property type="component" value="Unassembled WGS sequence"/>
</dbReference>
<dbReference type="SUPFAM" id="SSF52058">
    <property type="entry name" value="L domain-like"/>
    <property type="match status" value="1"/>
</dbReference>
<evidence type="ECO:0000256" key="3">
    <source>
        <dbReference type="ARBA" id="ARBA00022821"/>
    </source>
</evidence>
<evidence type="ECO:0000256" key="2">
    <source>
        <dbReference type="ARBA" id="ARBA00022737"/>
    </source>
</evidence>
<dbReference type="InterPro" id="IPR027417">
    <property type="entry name" value="P-loop_NTPase"/>
</dbReference>
<evidence type="ECO:0000256" key="4">
    <source>
        <dbReference type="ARBA" id="ARBA00022840"/>
    </source>
</evidence>
<evidence type="ECO:0000256" key="5">
    <source>
        <dbReference type="SAM" id="Coils"/>
    </source>
</evidence>
<evidence type="ECO:0000256" key="1">
    <source>
        <dbReference type="ARBA" id="ARBA00008894"/>
    </source>
</evidence>
<feature type="domain" description="Disease resistance R13L4/SHOC-2-like LRR" evidence="8">
    <location>
        <begin position="418"/>
        <end position="531"/>
    </location>
</feature>
<dbReference type="GO" id="GO:0043531">
    <property type="term" value="F:ADP binding"/>
    <property type="evidence" value="ECO:0007669"/>
    <property type="project" value="InterPro"/>
</dbReference>
<evidence type="ECO:0008006" key="11">
    <source>
        <dbReference type="Google" id="ProtNLM"/>
    </source>
</evidence>
<keyword evidence="2" id="KW-0677">Repeat</keyword>
<name>A0A843V775_COLES</name>
<sequence>MTTLDPIRPVSEAAVNVVADKVGNLVGTLWDYSLGLVVNIIFLSRKAEEVAGEMERLQGLMEDLKQEAEDEARSRTQSDVSNQLRWWMSKVSSLATDASKFQESFEDQSLCVTRFRLGYDAVELLRQAKKLTEEGKTISSARLARPRGPDPVQQNIADRLRLPSDTPKDELFGQLSNKRFILFLDDVWERLNFEEIGIPLPRNSKNKSKILFTTRSEQVCGEMDFDQKVKINLLDDKSSWDLFRSKFGRDTAVLDVDPGIQQLAKKVVGRCGGLPIALITVGRAMSNAKTAYYWKDAIRKLDQCAAELSPGRIIDYWICEGFLDLENFDEHDIEDTRCRGNALISELQNACLLEVSGRSVMMHDTVRDMALWIVRHDFVVLAGSNVVASQIPHCSIWESAKRISLIHNRGIKAAPFFENLKSCPNLTTLLLQGSRLIQNVSKGFFDSMPTLRVLDLADTGLSVFPIEITSLTCLQYLCLSDTFGFTSLPVELGNLTNLRQLILRHTRRLTSIPREAISRLSRLQVLDMGWSGYNFGDEITRPLEMGMSDLANLSRLVEFHLPKNICSWRSLSVIEASPVLRQSARNIYIRASCDASVSPPPSGDTITERIGRLSRLRSLALLGEPSDPVMEELQLYPISRLQNLEYLSVRQFREAKISINISSHGSEPLFPRLRDLSIHYCDWCSELTWVGRLPCLEELTITGCQGLREVLLLDGGCHNHLMITSFPKLIMMNLQNLPLLTSINMSPLPFPSLKWLTVRGCPQLKRLPFGPQSAKNLLKIDGQKTWWDGLEWNNHADQQSFSSKFQAIPWND</sequence>
<dbReference type="InterPro" id="IPR057135">
    <property type="entry name" value="At4g27190-like_LRR"/>
</dbReference>
<dbReference type="Gene3D" id="3.80.10.10">
    <property type="entry name" value="Ribonuclease Inhibitor"/>
    <property type="match status" value="2"/>
</dbReference>
<dbReference type="OrthoDB" id="2021138at2759"/>
<evidence type="ECO:0000259" key="8">
    <source>
        <dbReference type="Pfam" id="PF23598"/>
    </source>
</evidence>
<dbReference type="InterPro" id="IPR050905">
    <property type="entry name" value="Plant_NBS-LRR"/>
</dbReference>
<dbReference type="Pfam" id="PF23598">
    <property type="entry name" value="LRR_14"/>
    <property type="match status" value="1"/>
</dbReference>
<feature type="domain" description="NB-ARC" evidence="6">
    <location>
        <begin position="161"/>
        <end position="248"/>
    </location>
</feature>
<protein>
    <recommendedName>
        <fullName evidence="11">Disease resistance protein</fullName>
    </recommendedName>
</protein>
<accession>A0A843V775</accession>
<gene>
    <name evidence="9" type="ORF">Taro_023067</name>
</gene>
<dbReference type="Gene3D" id="3.40.50.300">
    <property type="entry name" value="P-loop containing nucleotide triphosphate hydrolases"/>
    <property type="match status" value="1"/>
</dbReference>
<organism evidence="9 10">
    <name type="scientific">Colocasia esculenta</name>
    <name type="common">Wild taro</name>
    <name type="synonym">Arum esculentum</name>
    <dbReference type="NCBI Taxonomy" id="4460"/>
    <lineage>
        <taxon>Eukaryota</taxon>
        <taxon>Viridiplantae</taxon>
        <taxon>Streptophyta</taxon>
        <taxon>Embryophyta</taxon>
        <taxon>Tracheophyta</taxon>
        <taxon>Spermatophyta</taxon>
        <taxon>Magnoliopsida</taxon>
        <taxon>Liliopsida</taxon>
        <taxon>Araceae</taxon>
        <taxon>Aroideae</taxon>
        <taxon>Colocasieae</taxon>
        <taxon>Colocasia</taxon>
    </lineage>
</organism>
<dbReference type="GO" id="GO:0005524">
    <property type="term" value="F:ATP binding"/>
    <property type="evidence" value="ECO:0007669"/>
    <property type="project" value="UniProtKB-KW"/>
</dbReference>
<proteinExistence type="inferred from homology"/>
<keyword evidence="4" id="KW-0547">Nucleotide-binding</keyword>
<dbReference type="Pfam" id="PF23247">
    <property type="entry name" value="LRR_RPS2"/>
    <property type="match status" value="1"/>
</dbReference>
<dbReference type="InterPro" id="IPR055414">
    <property type="entry name" value="LRR_R13L4/SHOC2-like"/>
</dbReference>
<dbReference type="InterPro" id="IPR002182">
    <property type="entry name" value="NB-ARC"/>
</dbReference>
<feature type="coiled-coil region" evidence="5">
    <location>
        <begin position="47"/>
        <end position="74"/>
    </location>
</feature>
<feature type="domain" description="Disease resistance protein At4g27190-like leucine-rich repeats" evidence="7">
    <location>
        <begin position="662"/>
        <end position="779"/>
    </location>
</feature>
<evidence type="ECO:0000313" key="9">
    <source>
        <dbReference type="EMBL" id="MQL90467.1"/>
    </source>
</evidence>
<comment type="caution">
    <text evidence="9">The sequence shown here is derived from an EMBL/GenBank/DDBJ whole genome shotgun (WGS) entry which is preliminary data.</text>
</comment>
<dbReference type="GO" id="GO:0006952">
    <property type="term" value="P:defense response"/>
    <property type="evidence" value="ECO:0007669"/>
    <property type="project" value="UniProtKB-KW"/>
</dbReference>
<dbReference type="SUPFAM" id="SSF52540">
    <property type="entry name" value="P-loop containing nucleoside triphosphate hydrolases"/>
    <property type="match status" value="1"/>
</dbReference>
<evidence type="ECO:0000259" key="6">
    <source>
        <dbReference type="Pfam" id="PF00931"/>
    </source>
</evidence>
<keyword evidence="4" id="KW-0067">ATP-binding</keyword>
<dbReference type="PANTHER" id="PTHR33463:SF204">
    <property type="entry name" value="NB-ARC DOMAIN-CONTAINING PROTEIN"/>
    <property type="match status" value="1"/>
</dbReference>
<dbReference type="InterPro" id="IPR042197">
    <property type="entry name" value="Apaf_helical"/>
</dbReference>
<evidence type="ECO:0000313" key="10">
    <source>
        <dbReference type="Proteomes" id="UP000652761"/>
    </source>
</evidence>
<dbReference type="AlphaFoldDB" id="A0A843V775"/>
<dbReference type="EMBL" id="NMUH01001244">
    <property type="protein sequence ID" value="MQL90467.1"/>
    <property type="molecule type" value="Genomic_DNA"/>
</dbReference>
<dbReference type="PRINTS" id="PR00364">
    <property type="entry name" value="DISEASERSIST"/>
</dbReference>
<reference evidence="9" key="1">
    <citation type="submission" date="2017-07" db="EMBL/GenBank/DDBJ databases">
        <title>Taro Niue Genome Assembly and Annotation.</title>
        <authorList>
            <person name="Atibalentja N."/>
            <person name="Keating K."/>
            <person name="Fields C.J."/>
        </authorList>
    </citation>
    <scope>NUCLEOTIDE SEQUENCE</scope>
    <source>
        <strain evidence="9">Niue_2</strain>
        <tissue evidence="9">Leaf</tissue>
    </source>
</reference>
<keyword evidence="10" id="KW-1185">Reference proteome</keyword>
<evidence type="ECO:0000259" key="7">
    <source>
        <dbReference type="Pfam" id="PF23247"/>
    </source>
</evidence>
<keyword evidence="5" id="KW-0175">Coiled coil</keyword>
<dbReference type="PANTHER" id="PTHR33463">
    <property type="entry name" value="NB-ARC DOMAIN-CONTAINING PROTEIN-RELATED"/>
    <property type="match status" value="1"/>
</dbReference>